<dbReference type="Pfam" id="PF07928">
    <property type="entry name" value="Vps54"/>
    <property type="match status" value="1"/>
</dbReference>
<dbReference type="GeneID" id="5882739"/>
<gene>
    <name evidence="2" type="ORF">EDI_280490</name>
</gene>
<dbReference type="Proteomes" id="UP000008076">
    <property type="component" value="Unassembled WGS sequence"/>
</dbReference>
<reference evidence="3" key="1">
    <citation type="submission" date="2007-12" db="EMBL/GenBank/DDBJ databases">
        <title>Annotation of Entamoeba dispar SAW760.</title>
        <authorList>
            <person name="Lorenzi H."/>
            <person name="Inman J."/>
            <person name="Schobel S."/>
            <person name="Amedeo P."/>
            <person name="Caler E."/>
        </authorList>
    </citation>
    <scope>NUCLEOTIDE SEQUENCE [LARGE SCALE GENOMIC DNA]</scope>
    <source>
        <strain evidence="3">ATCC PRA-260 / SAW760</strain>
    </source>
</reference>
<evidence type="ECO:0000313" key="3">
    <source>
        <dbReference type="Proteomes" id="UP000008076"/>
    </source>
</evidence>
<dbReference type="OrthoDB" id="31464at2759"/>
<organism evidence="3">
    <name type="scientific">Entamoeba dispar (strain ATCC PRA-260 / SAW760)</name>
    <dbReference type="NCBI Taxonomy" id="370354"/>
    <lineage>
        <taxon>Eukaryota</taxon>
        <taxon>Amoebozoa</taxon>
        <taxon>Evosea</taxon>
        <taxon>Archamoebae</taxon>
        <taxon>Mastigamoebida</taxon>
        <taxon>Entamoebidae</taxon>
        <taxon>Entamoeba</taxon>
    </lineage>
</organism>
<dbReference type="EMBL" id="DS549318">
    <property type="protein sequence ID" value="EDR26014.1"/>
    <property type="molecule type" value="Genomic_DNA"/>
</dbReference>
<dbReference type="GO" id="GO:0005829">
    <property type="term" value="C:cytosol"/>
    <property type="evidence" value="ECO:0007669"/>
    <property type="project" value="GOC"/>
</dbReference>
<proteinExistence type="predicted"/>
<evidence type="ECO:0000313" key="2">
    <source>
        <dbReference type="EMBL" id="EDR26014.1"/>
    </source>
</evidence>
<keyword evidence="3" id="KW-1185">Reference proteome</keyword>
<protein>
    <recommendedName>
        <fullName evidence="1">Vacuolar protein sorting-associated protein 54 C-terminal domain-containing protein</fullName>
    </recommendedName>
</protein>
<dbReference type="KEGG" id="edi:EDI_280490"/>
<dbReference type="VEuPathDB" id="AmoebaDB:EDI_280490"/>
<feature type="domain" description="Vacuolar protein sorting-associated protein 54 C-terminal" evidence="1">
    <location>
        <begin position="2"/>
        <end position="81"/>
    </location>
</feature>
<accession>B0EHI1</accession>
<dbReference type="InterPro" id="IPR012501">
    <property type="entry name" value="Vps54_C"/>
</dbReference>
<dbReference type="RefSeq" id="XP_001737688.1">
    <property type="nucleotide sequence ID" value="XM_001737636.1"/>
</dbReference>
<sequence>MRRLVLGKELIQKGVVQRIGATMFTTTHQTLLLLSLITPYLHHYLSPNVIISGRILDGIEDLMKAQCTDIRNAVTIIVKNRVAYYLQVLEQSKSSTQNVSATPQKFTIFGRNKQLNTPVTSPSQFNALDLKNLLNKIMGEIVALNALLKKNLRSIDYKYCMFEESRHLNSLREEFDKRSTEENLKNQVSNDLHQISVAIHEGLKNNTTINFDRTETPLIMNEEKYSTDSDGDLEIFRKSLDLSREPNQQEVPLTTQSFDITRTQSTTIVKSPQSVDN</sequence>
<dbReference type="AlphaFoldDB" id="B0EHI1"/>
<dbReference type="GO" id="GO:0042147">
    <property type="term" value="P:retrograde transport, endosome to Golgi"/>
    <property type="evidence" value="ECO:0007669"/>
    <property type="project" value="InterPro"/>
</dbReference>
<evidence type="ECO:0000259" key="1">
    <source>
        <dbReference type="Pfam" id="PF07928"/>
    </source>
</evidence>
<name>B0EHI1_ENTDS</name>